<keyword evidence="6" id="KW-0808">Transferase</keyword>
<sequence>MLQTLRSKILFYLVLISMIGIVIVSFFIQYGFEESFNSYLDRNREKKIDRIITEIEKDYRKNGHFTSDPVYGLLHENAMTDQLYFRLYDRFGKMQMDTSSIRGMLNSFGLTEPEPSGEEWHSKSYTLKVDQAVIGKLVAIYPEGLIDDEYTFIQTIQLYILAAVCLTIFLAIIFSMLFSKKLTAGLKKLSFAAGELQQHNLDIRIPLSGLPTEVRQIAVSFNNLAESLAKEERLRKQFTGDLAHELRTPLATLRSQIEAFQDGIWEPTPQRLQVSHEELMRLVRLVNELEKLLAAENPQIKLEKMELEAESVLAALWEMFLPIFKEKGVGLQIEETAQEEMFEADKDRLMQILSNVLNNALKYTPEGKNVTISVVTDKDGYVGFQIQDEGSGMDEEDIPHIFERFYRGDKSRDRKTGGVGIGLSIVKALMDAHKGLIKVKSRLNKGTSITLWFPQEG</sequence>
<keyword evidence="5" id="KW-0597">Phosphoprotein</keyword>
<evidence type="ECO:0000313" key="16">
    <source>
        <dbReference type="Proteomes" id="UP000234950"/>
    </source>
</evidence>
<dbReference type="PROSITE" id="PS50109">
    <property type="entry name" value="HIS_KIN"/>
    <property type="match status" value="1"/>
</dbReference>
<keyword evidence="4" id="KW-1003">Cell membrane</keyword>
<keyword evidence="16" id="KW-1185">Reference proteome</keyword>
<dbReference type="RefSeq" id="WP_101649459.1">
    <property type="nucleotide sequence ID" value="NZ_PGVE01000069.1"/>
</dbReference>
<dbReference type="Gene3D" id="3.30.565.10">
    <property type="entry name" value="Histidine kinase-like ATPase, C-terminal domain"/>
    <property type="match status" value="1"/>
</dbReference>
<evidence type="ECO:0000256" key="6">
    <source>
        <dbReference type="ARBA" id="ARBA00022679"/>
    </source>
</evidence>
<dbReference type="OrthoDB" id="9813151at2"/>
<organism evidence="15 16">
    <name type="scientific">Neobacillus cucumis</name>
    <dbReference type="NCBI Taxonomy" id="1740721"/>
    <lineage>
        <taxon>Bacteria</taxon>
        <taxon>Bacillati</taxon>
        <taxon>Bacillota</taxon>
        <taxon>Bacilli</taxon>
        <taxon>Bacillales</taxon>
        <taxon>Bacillaceae</taxon>
        <taxon>Neobacillus</taxon>
    </lineage>
</organism>
<keyword evidence="9" id="KW-0067">ATP-binding</keyword>
<dbReference type="GO" id="GO:0000155">
    <property type="term" value="F:phosphorelay sensor kinase activity"/>
    <property type="evidence" value="ECO:0007669"/>
    <property type="project" value="InterPro"/>
</dbReference>
<evidence type="ECO:0000256" key="11">
    <source>
        <dbReference type="ARBA" id="ARBA00023136"/>
    </source>
</evidence>
<keyword evidence="11 12" id="KW-0472">Membrane</keyword>
<dbReference type="SUPFAM" id="SSF47384">
    <property type="entry name" value="Homodimeric domain of signal transducing histidine kinase"/>
    <property type="match status" value="1"/>
</dbReference>
<evidence type="ECO:0000256" key="9">
    <source>
        <dbReference type="ARBA" id="ARBA00022840"/>
    </source>
</evidence>
<reference evidence="15 16" key="1">
    <citation type="submission" date="2017-11" db="EMBL/GenBank/DDBJ databases">
        <title>Comparitive Functional Genomics of Dry Heat Resistant strains isolated from the Viking Spacecraft.</title>
        <authorList>
            <person name="Seuylemezian A."/>
            <person name="Cooper K."/>
            <person name="Vaishampayan P."/>
        </authorList>
    </citation>
    <scope>NUCLEOTIDE SEQUENCE [LARGE SCALE GENOMIC DNA]</scope>
    <source>
        <strain evidence="15 16">V32-6</strain>
    </source>
</reference>
<evidence type="ECO:0000256" key="5">
    <source>
        <dbReference type="ARBA" id="ARBA00022553"/>
    </source>
</evidence>
<comment type="catalytic activity">
    <reaction evidence="1">
        <text>ATP + protein L-histidine = ADP + protein N-phospho-L-histidine.</text>
        <dbReference type="EC" id="2.7.13.3"/>
    </reaction>
</comment>
<evidence type="ECO:0000259" key="14">
    <source>
        <dbReference type="PROSITE" id="PS50885"/>
    </source>
</evidence>
<dbReference type="PANTHER" id="PTHR45453:SF1">
    <property type="entry name" value="PHOSPHATE REGULON SENSOR PROTEIN PHOR"/>
    <property type="match status" value="1"/>
</dbReference>
<dbReference type="InterPro" id="IPR036890">
    <property type="entry name" value="HATPase_C_sf"/>
</dbReference>
<feature type="domain" description="Histidine kinase" evidence="13">
    <location>
        <begin position="241"/>
        <end position="457"/>
    </location>
</feature>
<keyword evidence="8 15" id="KW-0418">Kinase</keyword>
<dbReference type="InterPro" id="IPR036097">
    <property type="entry name" value="HisK_dim/P_sf"/>
</dbReference>
<dbReference type="InterPro" id="IPR050351">
    <property type="entry name" value="BphY/WalK/GraS-like"/>
</dbReference>
<evidence type="ECO:0000256" key="12">
    <source>
        <dbReference type="SAM" id="Phobius"/>
    </source>
</evidence>
<gene>
    <name evidence="15" type="ORF">CVD27_18955</name>
</gene>
<protein>
    <recommendedName>
        <fullName evidence="3">histidine kinase</fullName>
        <ecNumber evidence="3">2.7.13.3</ecNumber>
    </recommendedName>
</protein>
<dbReference type="PANTHER" id="PTHR45453">
    <property type="entry name" value="PHOSPHATE REGULON SENSOR PROTEIN PHOR"/>
    <property type="match status" value="1"/>
</dbReference>
<evidence type="ECO:0000256" key="4">
    <source>
        <dbReference type="ARBA" id="ARBA00022475"/>
    </source>
</evidence>
<dbReference type="InterPro" id="IPR003661">
    <property type="entry name" value="HisK_dim/P_dom"/>
</dbReference>
<keyword evidence="10" id="KW-0902">Two-component regulatory system</keyword>
<dbReference type="Pfam" id="PF02518">
    <property type="entry name" value="HATPase_c"/>
    <property type="match status" value="1"/>
</dbReference>
<dbReference type="Proteomes" id="UP000234950">
    <property type="component" value="Unassembled WGS sequence"/>
</dbReference>
<feature type="domain" description="HAMP" evidence="14">
    <location>
        <begin position="180"/>
        <end position="233"/>
    </location>
</feature>
<evidence type="ECO:0000259" key="13">
    <source>
        <dbReference type="PROSITE" id="PS50109"/>
    </source>
</evidence>
<dbReference type="SMART" id="SM00304">
    <property type="entry name" value="HAMP"/>
    <property type="match status" value="1"/>
</dbReference>
<dbReference type="SMART" id="SM00388">
    <property type="entry name" value="HisKA"/>
    <property type="match status" value="1"/>
</dbReference>
<dbReference type="GO" id="GO:0005524">
    <property type="term" value="F:ATP binding"/>
    <property type="evidence" value="ECO:0007669"/>
    <property type="project" value="UniProtKB-KW"/>
</dbReference>
<dbReference type="Gene3D" id="6.10.340.10">
    <property type="match status" value="1"/>
</dbReference>
<dbReference type="CDD" id="cd06225">
    <property type="entry name" value="HAMP"/>
    <property type="match status" value="1"/>
</dbReference>
<evidence type="ECO:0000256" key="1">
    <source>
        <dbReference type="ARBA" id="ARBA00000085"/>
    </source>
</evidence>
<dbReference type="GO" id="GO:0004721">
    <property type="term" value="F:phosphoprotein phosphatase activity"/>
    <property type="evidence" value="ECO:0007669"/>
    <property type="project" value="TreeGrafter"/>
</dbReference>
<accession>A0A2N5HAR5</accession>
<feature type="transmembrane region" description="Helical" evidence="12">
    <location>
        <begin position="156"/>
        <end position="178"/>
    </location>
</feature>
<feature type="transmembrane region" description="Helical" evidence="12">
    <location>
        <begin position="9"/>
        <end position="32"/>
    </location>
</feature>
<dbReference type="Pfam" id="PF00672">
    <property type="entry name" value="HAMP"/>
    <property type="match status" value="1"/>
</dbReference>
<evidence type="ECO:0000256" key="10">
    <source>
        <dbReference type="ARBA" id="ARBA00023012"/>
    </source>
</evidence>
<dbReference type="PROSITE" id="PS50885">
    <property type="entry name" value="HAMP"/>
    <property type="match status" value="1"/>
</dbReference>
<keyword evidence="7" id="KW-0547">Nucleotide-binding</keyword>
<keyword evidence="12" id="KW-0812">Transmembrane</keyword>
<dbReference type="EMBL" id="PGVE01000069">
    <property type="protein sequence ID" value="PLS02616.1"/>
    <property type="molecule type" value="Genomic_DNA"/>
</dbReference>
<dbReference type="AlphaFoldDB" id="A0A2N5HAR5"/>
<dbReference type="InterPro" id="IPR004358">
    <property type="entry name" value="Sig_transdc_His_kin-like_C"/>
</dbReference>
<dbReference type="CDD" id="cd00082">
    <property type="entry name" value="HisKA"/>
    <property type="match status" value="1"/>
</dbReference>
<dbReference type="Pfam" id="PF00512">
    <property type="entry name" value="HisKA"/>
    <property type="match status" value="1"/>
</dbReference>
<dbReference type="InterPro" id="IPR003594">
    <property type="entry name" value="HATPase_dom"/>
</dbReference>
<name>A0A2N5HAR5_9BACI</name>
<dbReference type="CDD" id="cd00075">
    <property type="entry name" value="HATPase"/>
    <property type="match status" value="1"/>
</dbReference>
<evidence type="ECO:0000256" key="7">
    <source>
        <dbReference type="ARBA" id="ARBA00022741"/>
    </source>
</evidence>
<evidence type="ECO:0000256" key="8">
    <source>
        <dbReference type="ARBA" id="ARBA00022777"/>
    </source>
</evidence>
<dbReference type="FunFam" id="3.30.565.10:FF:000006">
    <property type="entry name" value="Sensor histidine kinase WalK"/>
    <property type="match status" value="1"/>
</dbReference>
<dbReference type="PRINTS" id="PR00344">
    <property type="entry name" value="BCTRLSENSOR"/>
</dbReference>
<proteinExistence type="predicted"/>
<dbReference type="SMART" id="SM00387">
    <property type="entry name" value="HATPase_c"/>
    <property type="match status" value="1"/>
</dbReference>
<comment type="caution">
    <text evidence="15">The sequence shown here is derived from an EMBL/GenBank/DDBJ whole genome shotgun (WGS) entry which is preliminary data.</text>
</comment>
<keyword evidence="12" id="KW-1133">Transmembrane helix</keyword>
<dbReference type="SUPFAM" id="SSF55874">
    <property type="entry name" value="ATPase domain of HSP90 chaperone/DNA topoisomerase II/histidine kinase"/>
    <property type="match status" value="1"/>
</dbReference>
<dbReference type="GO" id="GO:0016036">
    <property type="term" value="P:cellular response to phosphate starvation"/>
    <property type="evidence" value="ECO:0007669"/>
    <property type="project" value="TreeGrafter"/>
</dbReference>
<dbReference type="InterPro" id="IPR003660">
    <property type="entry name" value="HAMP_dom"/>
</dbReference>
<evidence type="ECO:0000313" key="15">
    <source>
        <dbReference type="EMBL" id="PLS02616.1"/>
    </source>
</evidence>
<comment type="subcellular location">
    <subcellularLocation>
        <location evidence="2">Cell membrane</location>
        <topology evidence="2">Multi-pass membrane protein</topology>
    </subcellularLocation>
</comment>
<dbReference type="EC" id="2.7.13.3" evidence="3"/>
<dbReference type="InterPro" id="IPR005467">
    <property type="entry name" value="His_kinase_dom"/>
</dbReference>
<dbReference type="GO" id="GO:0005886">
    <property type="term" value="C:plasma membrane"/>
    <property type="evidence" value="ECO:0007669"/>
    <property type="project" value="UniProtKB-SubCell"/>
</dbReference>
<dbReference type="Gene3D" id="1.10.287.130">
    <property type="match status" value="1"/>
</dbReference>
<evidence type="ECO:0000256" key="3">
    <source>
        <dbReference type="ARBA" id="ARBA00012438"/>
    </source>
</evidence>
<evidence type="ECO:0000256" key="2">
    <source>
        <dbReference type="ARBA" id="ARBA00004651"/>
    </source>
</evidence>